<keyword evidence="7" id="KW-1185">Reference proteome</keyword>
<dbReference type="AlphaFoldDB" id="A0A6I0F5F8"/>
<dbReference type="PANTHER" id="PTHR24567">
    <property type="entry name" value="CRP FAMILY TRANSCRIPTIONAL REGULATORY PROTEIN"/>
    <property type="match status" value="1"/>
</dbReference>
<dbReference type="CDD" id="cd00038">
    <property type="entry name" value="CAP_ED"/>
    <property type="match status" value="1"/>
</dbReference>
<organism evidence="6 7">
    <name type="scientific">Alkaliphilus pronyensis</name>
    <dbReference type="NCBI Taxonomy" id="1482732"/>
    <lineage>
        <taxon>Bacteria</taxon>
        <taxon>Bacillati</taxon>
        <taxon>Bacillota</taxon>
        <taxon>Clostridia</taxon>
        <taxon>Peptostreptococcales</taxon>
        <taxon>Natronincolaceae</taxon>
        <taxon>Alkaliphilus</taxon>
    </lineage>
</organism>
<feature type="domain" description="Cyclic nucleotide-binding" evidence="4">
    <location>
        <begin position="31"/>
        <end position="135"/>
    </location>
</feature>
<dbReference type="InterPro" id="IPR018490">
    <property type="entry name" value="cNMP-bd_dom_sf"/>
</dbReference>
<dbReference type="SUPFAM" id="SSF51206">
    <property type="entry name" value="cAMP-binding domain-like"/>
    <property type="match status" value="1"/>
</dbReference>
<dbReference type="Pfam" id="PF00027">
    <property type="entry name" value="cNMP_binding"/>
    <property type="match status" value="1"/>
</dbReference>
<evidence type="ECO:0000256" key="1">
    <source>
        <dbReference type="ARBA" id="ARBA00023015"/>
    </source>
</evidence>
<feature type="domain" description="HTH crp-type" evidence="5">
    <location>
        <begin position="149"/>
        <end position="219"/>
    </location>
</feature>
<dbReference type="InterPro" id="IPR014710">
    <property type="entry name" value="RmlC-like_jellyroll"/>
</dbReference>
<dbReference type="SUPFAM" id="SSF46785">
    <property type="entry name" value="Winged helix' DNA-binding domain"/>
    <property type="match status" value="1"/>
</dbReference>
<dbReference type="RefSeq" id="WP_151862386.1">
    <property type="nucleotide sequence ID" value="NZ_WBZC01000090.1"/>
</dbReference>
<dbReference type="PROSITE" id="PS50042">
    <property type="entry name" value="CNMP_BINDING_3"/>
    <property type="match status" value="1"/>
</dbReference>
<evidence type="ECO:0000313" key="7">
    <source>
        <dbReference type="Proteomes" id="UP000432715"/>
    </source>
</evidence>
<dbReference type="GO" id="GO:0003677">
    <property type="term" value="F:DNA binding"/>
    <property type="evidence" value="ECO:0007669"/>
    <property type="project" value="UniProtKB-KW"/>
</dbReference>
<dbReference type="PROSITE" id="PS51063">
    <property type="entry name" value="HTH_CRP_2"/>
    <property type="match status" value="1"/>
</dbReference>
<dbReference type="InterPro" id="IPR050397">
    <property type="entry name" value="Env_Response_Regulators"/>
</dbReference>
<evidence type="ECO:0000259" key="4">
    <source>
        <dbReference type="PROSITE" id="PS50042"/>
    </source>
</evidence>
<dbReference type="GO" id="GO:0003700">
    <property type="term" value="F:DNA-binding transcription factor activity"/>
    <property type="evidence" value="ECO:0007669"/>
    <property type="project" value="TreeGrafter"/>
</dbReference>
<accession>A0A6I0F5F8</accession>
<sequence>MNKINDSNLLKHYIDKYSIGSIFSVDMYGFMELFRFGAGECICKANDEMTYFYLHVKGKLKIYTMLDNGRSILLRFNKPLSILGDVEILNEQLVKCYVDSLDESLLIGIKLEDLKKYAYEDPVFLRFVIKNLSYKLYTISNSSSINLLYPLENRLACYLLSITGGENNSRFHEIMTDNYEEMANLLGSSYRHLSRVIKKLELEGIIKKNKKKISILNYNKIRELAGENLYE</sequence>
<name>A0A6I0F5F8_9FIRM</name>
<dbReference type="Gene3D" id="2.60.120.10">
    <property type="entry name" value="Jelly Rolls"/>
    <property type="match status" value="1"/>
</dbReference>
<evidence type="ECO:0000256" key="3">
    <source>
        <dbReference type="ARBA" id="ARBA00023163"/>
    </source>
</evidence>
<dbReference type="OrthoDB" id="581021at2"/>
<protein>
    <submittedName>
        <fullName evidence="6">Helix-turn-helix domain-containing protein</fullName>
    </submittedName>
</protein>
<dbReference type="GO" id="GO:0005829">
    <property type="term" value="C:cytosol"/>
    <property type="evidence" value="ECO:0007669"/>
    <property type="project" value="TreeGrafter"/>
</dbReference>
<dbReference type="InterPro" id="IPR036390">
    <property type="entry name" value="WH_DNA-bd_sf"/>
</dbReference>
<proteinExistence type="predicted"/>
<keyword evidence="2" id="KW-0238">DNA-binding</keyword>
<keyword evidence="3" id="KW-0804">Transcription</keyword>
<evidence type="ECO:0000313" key="6">
    <source>
        <dbReference type="EMBL" id="KAB3529288.1"/>
    </source>
</evidence>
<keyword evidence="1" id="KW-0805">Transcription regulation</keyword>
<gene>
    <name evidence="6" type="ORF">F8154_14830</name>
</gene>
<evidence type="ECO:0000256" key="2">
    <source>
        <dbReference type="ARBA" id="ARBA00023125"/>
    </source>
</evidence>
<dbReference type="Proteomes" id="UP000432715">
    <property type="component" value="Unassembled WGS sequence"/>
</dbReference>
<dbReference type="EMBL" id="WBZC01000090">
    <property type="protein sequence ID" value="KAB3529288.1"/>
    <property type="molecule type" value="Genomic_DNA"/>
</dbReference>
<comment type="caution">
    <text evidence="6">The sequence shown here is derived from an EMBL/GenBank/DDBJ whole genome shotgun (WGS) entry which is preliminary data.</text>
</comment>
<dbReference type="PANTHER" id="PTHR24567:SF26">
    <property type="entry name" value="REGULATORY PROTEIN YEIL"/>
    <property type="match status" value="1"/>
</dbReference>
<dbReference type="InterPro" id="IPR000595">
    <property type="entry name" value="cNMP-bd_dom"/>
</dbReference>
<reference evidence="6 7" key="1">
    <citation type="submission" date="2019-10" db="EMBL/GenBank/DDBJ databases">
        <title>Alkaliphilus serpentinus sp. nov. and Alkaliphilus pronyensis sp. nov., two novel anaerobic alkaliphilic species isolated from the serpentinized-hosted hydrothermal field of the Prony Bay (New Caledonia).</title>
        <authorList>
            <person name="Postec A."/>
        </authorList>
    </citation>
    <scope>NUCLEOTIDE SEQUENCE [LARGE SCALE GENOMIC DNA]</scope>
    <source>
        <strain evidence="6 7">LacV</strain>
    </source>
</reference>
<dbReference type="InterPro" id="IPR012318">
    <property type="entry name" value="HTH_CRP"/>
</dbReference>
<evidence type="ECO:0000259" key="5">
    <source>
        <dbReference type="PROSITE" id="PS51063"/>
    </source>
</evidence>
<dbReference type="Pfam" id="PF13545">
    <property type="entry name" value="HTH_Crp_2"/>
    <property type="match status" value="1"/>
</dbReference>